<proteinExistence type="predicted"/>
<evidence type="ECO:0000313" key="1">
    <source>
        <dbReference type="EMBL" id="SJZ37561.1"/>
    </source>
</evidence>
<organism evidence="1 2">
    <name type="scientific">Porphyromonas cangingivalis</name>
    <dbReference type="NCBI Taxonomy" id="36874"/>
    <lineage>
        <taxon>Bacteria</taxon>
        <taxon>Pseudomonadati</taxon>
        <taxon>Bacteroidota</taxon>
        <taxon>Bacteroidia</taxon>
        <taxon>Bacteroidales</taxon>
        <taxon>Porphyromonadaceae</taxon>
        <taxon>Porphyromonas</taxon>
    </lineage>
</organism>
<name>A0A1T4K566_PORCN</name>
<evidence type="ECO:0000313" key="2">
    <source>
        <dbReference type="Proteomes" id="UP000189956"/>
    </source>
</evidence>
<sequence>MSFRAKLVFFHYKPNILQNYFPIDILSRGDSSRKPIAPLWGHLFSVEPQNKFCPYIRTNSVTPQKPFCLTTRDSKLYSLFCTTR</sequence>
<reference evidence="1 2" key="1">
    <citation type="submission" date="2017-02" db="EMBL/GenBank/DDBJ databases">
        <authorList>
            <person name="Peterson S.W."/>
        </authorList>
    </citation>
    <scope>NUCLEOTIDE SEQUENCE [LARGE SCALE GENOMIC DNA]</scope>
    <source>
        <strain evidence="1 2">ATCC 700135</strain>
    </source>
</reference>
<dbReference type="AlphaFoldDB" id="A0A1T4K566"/>
<gene>
    <name evidence="1" type="ORF">SAMN02745205_00589</name>
</gene>
<dbReference type="EMBL" id="FUWL01000004">
    <property type="protein sequence ID" value="SJZ37561.1"/>
    <property type="molecule type" value="Genomic_DNA"/>
</dbReference>
<protein>
    <submittedName>
        <fullName evidence="1">Uncharacterized protein</fullName>
    </submittedName>
</protein>
<dbReference type="Proteomes" id="UP000189956">
    <property type="component" value="Unassembled WGS sequence"/>
</dbReference>
<accession>A0A1T4K566</accession>